<dbReference type="Proteomes" id="UP000678499">
    <property type="component" value="Unassembled WGS sequence"/>
</dbReference>
<dbReference type="InterPro" id="IPR001611">
    <property type="entry name" value="Leu-rich_rpt"/>
</dbReference>
<dbReference type="InterPro" id="IPR003591">
    <property type="entry name" value="Leu-rich_rpt_typical-subtyp"/>
</dbReference>
<evidence type="ECO:0000256" key="1">
    <source>
        <dbReference type="ARBA" id="ARBA00022614"/>
    </source>
</evidence>
<proteinExistence type="predicted"/>
<keyword evidence="1" id="KW-0433">Leucine-rich repeat</keyword>
<gene>
    <name evidence="4" type="ORF">NMOB1V02_LOCUS10336</name>
</gene>
<sequence>MSRYLCIIASLLLSLSSESLSIPVLLDEEAVGILDTPKATCPVPELITPCICDVSSTTGELTVDCSAVSSSSELEQIFLSEPFPAVNMDNFRLVNNPYVTYLLPESFHKTAFKNIEITSNPELSMISENTFESSKDILRSLDLNSNALTSFVLLDSSTYPSLELLDLGSNQISANIREFSCSPALKTLRLHSNLIPAIDANAFSTCGTLETLLVGGNSFSVLSQDAFAGLTNIKVIRVNVCPELTVIQTGAFPIEVGSVLERIELNGNPKLTIFEEDWITQTSFLILSLSSESLSIPVLYDEEFVVITDTRPARAMCPVPELISPCTCDVSSTTGQVTVDCSDVSSSAELEQIFVNEPFPSFFMDKFRLSGNANVTYLLAESLHNAAFVNIEITWNPKLSVISEDAFKSSMTTLKKLDLAGNALTSFVLFDTMANYDSLEYLSLADNEITDNIRTFSCSPVLETLDLHSNFIPAIDEYAFSNCGTLAILFVGENPFSVLSRNAFAELPNIRSIYFSKSPNLAVIQTGTFPNMSSSLQVIRAIDNSKLRILEPGWILGETCDTEIYLMGSQLATLEQASFEPILATFLSPMCEGFIDLEGENFNFM</sequence>
<evidence type="ECO:0000256" key="2">
    <source>
        <dbReference type="ARBA" id="ARBA00022737"/>
    </source>
</evidence>
<organism evidence="4">
    <name type="scientific">Notodromas monacha</name>
    <dbReference type="NCBI Taxonomy" id="399045"/>
    <lineage>
        <taxon>Eukaryota</taxon>
        <taxon>Metazoa</taxon>
        <taxon>Ecdysozoa</taxon>
        <taxon>Arthropoda</taxon>
        <taxon>Crustacea</taxon>
        <taxon>Oligostraca</taxon>
        <taxon>Ostracoda</taxon>
        <taxon>Podocopa</taxon>
        <taxon>Podocopida</taxon>
        <taxon>Cypridocopina</taxon>
        <taxon>Cypridoidea</taxon>
        <taxon>Cyprididae</taxon>
        <taxon>Notodromas</taxon>
    </lineage>
</organism>
<keyword evidence="2" id="KW-0677">Repeat</keyword>
<protein>
    <submittedName>
        <fullName evidence="4">Uncharacterized protein</fullName>
    </submittedName>
</protein>
<keyword evidence="5" id="KW-1185">Reference proteome</keyword>
<dbReference type="OrthoDB" id="694479at2759"/>
<dbReference type="Pfam" id="PF13516">
    <property type="entry name" value="LRR_6"/>
    <property type="match status" value="2"/>
</dbReference>
<dbReference type="AlphaFoldDB" id="A0A7R9GHG5"/>
<dbReference type="Pfam" id="PF13855">
    <property type="entry name" value="LRR_8"/>
    <property type="match status" value="2"/>
</dbReference>
<evidence type="ECO:0000256" key="3">
    <source>
        <dbReference type="SAM" id="SignalP"/>
    </source>
</evidence>
<name>A0A7R9GHG5_9CRUS</name>
<dbReference type="InterPro" id="IPR032675">
    <property type="entry name" value="LRR_dom_sf"/>
</dbReference>
<dbReference type="SUPFAM" id="SSF52058">
    <property type="entry name" value="L domain-like"/>
    <property type="match status" value="1"/>
</dbReference>
<dbReference type="PANTHER" id="PTHR24366:SF96">
    <property type="entry name" value="LEUCINE RICH REPEAT CONTAINING 53"/>
    <property type="match status" value="1"/>
</dbReference>
<keyword evidence="3" id="KW-0732">Signal</keyword>
<feature type="signal peptide" evidence="3">
    <location>
        <begin position="1"/>
        <end position="21"/>
    </location>
</feature>
<feature type="chain" id="PRO_5036210780" evidence="3">
    <location>
        <begin position="22"/>
        <end position="605"/>
    </location>
</feature>
<dbReference type="EMBL" id="CAJPEX010004212">
    <property type="protein sequence ID" value="CAG0922867.1"/>
    <property type="molecule type" value="Genomic_DNA"/>
</dbReference>
<dbReference type="PANTHER" id="PTHR24366">
    <property type="entry name" value="IG(IMMUNOGLOBULIN) AND LRR(LEUCINE RICH REPEAT) DOMAINS"/>
    <property type="match status" value="1"/>
</dbReference>
<dbReference type="SMART" id="SM00369">
    <property type="entry name" value="LRR_TYP"/>
    <property type="match status" value="4"/>
</dbReference>
<dbReference type="Gene3D" id="3.80.10.10">
    <property type="entry name" value="Ribonuclease Inhibitor"/>
    <property type="match status" value="2"/>
</dbReference>
<accession>A0A7R9GHG5</accession>
<evidence type="ECO:0000313" key="4">
    <source>
        <dbReference type="EMBL" id="CAD7282715.1"/>
    </source>
</evidence>
<reference evidence="4" key="1">
    <citation type="submission" date="2020-11" db="EMBL/GenBank/DDBJ databases">
        <authorList>
            <person name="Tran Van P."/>
        </authorList>
    </citation>
    <scope>NUCLEOTIDE SEQUENCE</scope>
</reference>
<dbReference type="EMBL" id="OA886249">
    <property type="protein sequence ID" value="CAD7282715.1"/>
    <property type="molecule type" value="Genomic_DNA"/>
</dbReference>
<evidence type="ECO:0000313" key="5">
    <source>
        <dbReference type="Proteomes" id="UP000678499"/>
    </source>
</evidence>